<sequence>MKNLLVTGATGFIGGHLLPLLHQQGWKITAAVRNDFPQPPSVPVRVTSIGEIDSRTDWTQALEGIDTVLHLAALAHILPNQMAKPEAEFFRINTDGTANLVKQSIKAGVKHFILISTIVAITSSSDQILTEDSCCQPDTPYGQSKLQAEQSLIDCANNSQMTWTILRPALVYGSGNPGNLELLMKLVNRGLPLPIGSVKNCRSLIFVGNLVDAIVTCLNHPNAVNQIFLVSDSEALSTPQLVREIARTIQRSCYLLSIPPSLLKVAGYLGDTLQYLTKRPFPLNSYMVDRLLCSLYVDNSYIQKTLDWQPPFTLEQGLAQTLRPEN</sequence>
<reference evidence="3 4" key="1">
    <citation type="journal article" date="2013" name="Genome Announc.">
        <title>Draft Genome Sequence of the Brazilian Toxic Bloom-Forming Cyanobacterium Microcystis aeruginosa Strain SPC777.</title>
        <authorList>
            <person name="Fiore M.F."/>
            <person name="Alvarenga D.O."/>
            <person name="Varani A.M."/>
            <person name="Hoff-Risseti C."/>
            <person name="Crespim E."/>
            <person name="Ramos R.T."/>
            <person name="Silva A."/>
            <person name="Schaker P.D."/>
            <person name="Heck K."/>
            <person name="Rigonato J."/>
            <person name="Schneider M.P."/>
        </authorList>
    </citation>
    <scope>NUCLEOTIDE SEQUENCE [LARGE SCALE GENOMIC DNA]</scope>
    <source>
        <strain evidence="4">SPC 777</strain>
    </source>
</reference>
<comment type="similarity">
    <text evidence="1">Belongs to the NAD(P)-dependent epimerase/dehydratase family.</text>
</comment>
<evidence type="ECO:0000313" key="3">
    <source>
        <dbReference type="EMBL" id="EPF19859.1"/>
    </source>
</evidence>
<dbReference type="Proteomes" id="UP000014617">
    <property type="component" value="Unassembled WGS sequence"/>
</dbReference>
<dbReference type="SUPFAM" id="SSF51735">
    <property type="entry name" value="NAD(P)-binding Rossmann-fold domains"/>
    <property type="match status" value="1"/>
</dbReference>
<name>S3K3Z1_MICAE</name>
<dbReference type="Gene3D" id="3.40.50.720">
    <property type="entry name" value="NAD(P)-binding Rossmann-like Domain"/>
    <property type="match status" value="1"/>
</dbReference>
<dbReference type="AlphaFoldDB" id="S3K3Z1"/>
<evidence type="ECO:0000313" key="4">
    <source>
        <dbReference type="Proteomes" id="UP000014617"/>
    </source>
</evidence>
<gene>
    <name evidence="3" type="ORF">MAESPC_03505</name>
</gene>
<protein>
    <submittedName>
        <fullName evidence="3">Cholesterol dehydrogenase</fullName>
    </submittedName>
</protein>
<feature type="domain" description="NAD-dependent epimerase/dehydratase" evidence="2">
    <location>
        <begin position="5"/>
        <end position="225"/>
    </location>
</feature>
<organism evidence="3 4">
    <name type="scientific">Microcystis aeruginosa SPC777</name>
    <dbReference type="NCBI Taxonomy" id="482300"/>
    <lineage>
        <taxon>Bacteria</taxon>
        <taxon>Bacillati</taxon>
        <taxon>Cyanobacteriota</taxon>
        <taxon>Cyanophyceae</taxon>
        <taxon>Oscillatoriophycideae</taxon>
        <taxon>Chroococcales</taxon>
        <taxon>Microcystaceae</taxon>
        <taxon>Microcystis</taxon>
    </lineage>
</organism>
<dbReference type="InterPro" id="IPR036291">
    <property type="entry name" value="NAD(P)-bd_dom_sf"/>
</dbReference>
<dbReference type="RefSeq" id="WP_016516355.1">
    <property type="nucleotide sequence ID" value="NZ_ASZQ01000242.1"/>
</dbReference>
<proteinExistence type="inferred from homology"/>
<dbReference type="OrthoDB" id="9811743at2"/>
<evidence type="ECO:0000256" key="1">
    <source>
        <dbReference type="ARBA" id="ARBA00007637"/>
    </source>
</evidence>
<dbReference type="PANTHER" id="PTHR43000">
    <property type="entry name" value="DTDP-D-GLUCOSE 4,6-DEHYDRATASE-RELATED"/>
    <property type="match status" value="1"/>
</dbReference>
<comment type="caution">
    <text evidence="3">The sequence shown here is derived from an EMBL/GenBank/DDBJ whole genome shotgun (WGS) entry which is preliminary data.</text>
</comment>
<dbReference type="Pfam" id="PF01370">
    <property type="entry name" value="Epimerase"/>
    <property type="match status" value="1"/>
</dbReference>
<accession>S3K3Z1</accession>
<dbReference type="EMBL" id="ASZQ01000242">
    <property type="protein sequence ID" value="EPF19859.1"/>
    <property type="molecule type" value="Genomic_DNA"/>
</dbReference>
<dbReference type="InterPro" id="IPR001509">
    <property type="entry name" value="Epimerase_deHydtase"/>
</dbReference>
<evidence type="ECO:0000259" key="2">
    <source>
        <dbReference type="Pfam" id="PF01370"/>
    </source>
</evidence>
<dbReference type="PATRIC" id="fig|482300.6.peg.3903"/>